<reference evidence="2" key="1">
    <citation type="submission" date="2016-06" db="EMBL/GenBank/DDBJ databases">
        <title>Parallel loss of symbiosis genes in relatives of nitrogen-fixing non-legume Parasponia.</title>
        <authorList>
            <person name="Van Velzen R."/>
            <person name="Holmer R."/>
            <person name="Bu F."/>
            <person name="Rutten L."/>
            <person name="Van Zeijl A."/>
            <person name="Liu W."/>
            <person name="Santuari L."/>
            <person name="Cao Q."/>
            <person name="Sharma T."/>
            <person name="Shen D."/>
            <person name="Roswanjaya Y."/>
            <person name="Wardhani T."/>
            <person name="Kalhor M.S."/>
            <person name="Jansen J."/>
            <person name="Van den Hoogen J."/>
            <person name="Gungor B."/>
            <person name="Hartog M."/>
            <person name="Hontelez J."/>
            <person name="Verver J."/>
            <person name="Yang W.-C."/>
            <person name="Schijlen E."/>
            <person name="Repin R."/>
            <person name="Schilthuizen M."/>
            <person name="Schranz E."/>
            <person name="Heidstra R."/>
            <person name="Miyata K."/>
            <person name="Fedorova E."/>
            <person name="Kohlen W."/>
            <person name="Bisseling T."/>
            <person name="Smit S."/>
            <person name="Geurts R."/>
        </authorList>
    </citation>
    <scope>NUCLEOTIDE SEQUENCE [LARGE SCALE GENOMIC DNA]</scope>
    <source>
        <strain evidence="2">cv. WU1-14</strain>
    </source>
</reference>
<dbReference type="EMBL" id="JXTB01000502">
    <property type="protein sequence ID" value="PON38241.1"/>
    <property type="molecule type" value="Genomic_DNA"/>
</dbReference>
<accession>A0A2P5AP59</accession>
<evidence type="ECO:0000313" key="1">
    <source>
        <dbReference type="EMBL" id="PON38241.1"/>
    </source>
</evidence>
<gene>
    <name evidence="1" type="ORF">PanWU01x14_313970</name>
</gene>
<sequence>MNVISPISIVESLLMIEATKEEGHEVSVRGSLMLWKDVCALLEDMGLKLVSVVDKIENQSMARKKGKIKELHNL</sequence>
<dbReference type="Proteomes" id="UP000237105">
    <property type="component" value="Unassembled WGS sequence"/>
</dbReference>
<dbReference type="AlphaFoldDB" id="A0A2P5AP59"/>
<comment type="caution">
    <text evidence="1">The sequence shown here is derived from an EMBL/GenBank/DDBJ whole genome shotgun (WGS) entry which is preliminary data.</text>
</comment>
<name>A0A2P5AP59_PARAD</name>
<organism evidence="1 2">
    <name type="scientific">Parasponia andersonii</name>
    <name type="common">Sponia andersonii</name>
    <dbReference type="NCBI Taxonomy" id="3476"/>
    <lineage>
        <taxon>Eukaryota</taxon>
        <taxon>Viridiplantae</taxon>
        <taxon>Streptophyta</taxon>
        <taxon>Embryophyta</taxon>
        <taxon>Tracheophyta</taxon>
        <taxon>Spermatophyta</taxon>
        <taxon>Magnoliopsida</taxon>
        <taxon>eudicotyledons</taxon>
        <taxon>Gunneridae</taxon>
        <taxon>Pentapetalae</taxon>
        <taxon>rosids</taxon>
        <taxon>fabids</taxon>
        <taxon>Rosales</taxon>
        <taxon>Cannabaceae</taxon>
        <taxon>Parasponia</taxon>
    </lineage>
</organism>
<proteinExistence type="predicted"/>
<protein>
    <submittedName>
        <fullName evidence="1">Uncharacterized protein</fullName>
    </submittedName>
</protein>
<evidence type="ECO:0000313" key="2">
    <source>
        <dbReference type="Proteomes" id="UP000237105"/>
    </source>
</evidence>
<keyword evidence="2" id="KW-1185">Reference proteome</keyword>